<dbReference type="Proteomes" id="UP000656319">
    <property type="component" value="Unassembled WGS sequence"/>
</dbReference>
<dbReference type="RefSeq" id="WP_201697659.1">
    <property type="nucleotide sequence ID" value="NZ_CAJHCQ010000010.1"/>
</dbReference>
<sequence>MFDNDCFRHQLQVTFTSNSEDAYASLERVTGCARRTGVALMSLRITTRGVVCHAWLRVGSRNRDAIELLSNRLGSLIGLDDLMCSFDADHAENSG</sequence>
<comment type="caution">
    <text evidence="1">The sequence shown here is derived from an EMBL/GenBank/DDBJ whole genome shotgun (WGS) entry which is preliminary data.</text>
</comment>
<evidence type="ECO:0008006" key="3">
    <source>
        <dbReference type="Google" id="ProtNLM"/>
    </source>
</evidence>
<organism evidence="1 2">
    <name type="scientific">Paraburkholderia hiiakae</name>
    <dbReference type="NCBI Taxonomy" id="1081782"/>
    <lineage>
        <taxon>Bacteria</taxon>
        <taxon>Pseudomonadati</taxon>
        <taxon>Pseudomonadota</taxon>
        <taxon>Betaproteobacteria</taxon>
        <taxon>Burkholderiales</taxon>
        <taxon>Burkholderiaceae</taxon>
        <taxon>Paraburkholderia</taxon>
    </lineage>
</organism>
<accession>A0ABM8NU52</accession>
<gene>
    <name evidence="1" type="ORF">LMG27952_04033</name>
</gene>
<name>A0ABM8NU52_9BURK</name>
<reference evidence="1 2" key="1">
    <citation type="submission" date="2020-10" db="EMBL/GenBank/DDBJ databases">
        <authorList>
            <person name="Peeters C."/>
        </authorList>
    </citation>
    <scope>NUCLEOTIDE SEQUENCE [LARGE SCALE GENOMIC DNA]</scope>
    <source>
        <strain evidence="1 2">LMG 27952</strain>
    </source>
</reference>
<evidence type="ECO:0000313" key="1">
    <source>
        <dbReference type="EMBL" id="CAD6543396.1"/>
    </source>
</evidence>
<evidence type="ECO:0000313" key="2">
    <source>
        <dbReference type="Proteomes" id="UP000656319"/>
    </source>
</evidence>
<keyword evidence="2" id="KW-1185">Reference proteome</keyword>
<proteinExistence type="predicted"/>
<protein>
    <recommendedName>
        <fullName evidence="3">Transcription factor Pcc1</fullName>
    </recommendedName>
</protein>
<dbReference type="EMBL" id="CAJHCQ010000010">
    <property type="protein sequence ID" value="CAD6543396.1"/>
    <property type="molecule type" value="Genomic_DNA"/>
</dbReference>